<feature type="transmembrane region" description="Helical" evidence="2">
    <location>
        <begin position="83"/>
        <end position="106"/>
    </location>
</feature>
<evidence type="ECO:0000256" key="2">
    <source>
        <dbReference type="SAM" id="Phobius"/>
    </source>
</evidence>
<feature type="transmembrane region" description="Helical" evidence="2">
    <location>
        <begin position="165"/>
        <end position="189"/>
    </location>
</feature>
<keyword evidence="2" id="KW-0812">Transmembrane</keyword>
<keyword evidence="4" id="KW-1185">Reference proteome</keyword>
<organism evidence="3 4">
    <name type="scientific">Streptomyces netropsis</name>
    <name type="common">Streptoverticillium netropsis</name>
    <dbReference type="NCBI Taxonomy" id="55404"/>
    <lineage>
        <taxon>Bacteria</taxon>
        <taxon>Bacillati</taxon>
        <taxon>Actinomycetota</taxon>
        <taxon>Actinomycetes</taxon>
        <taxon>Kitasatosporales</taxon>
        <taxon>Streptomycetaceae</taxon>
        <taxon>Streptomyces</taxon>
    </lineage>
</organism>
<dbReference type="EMBL" id="JACHJG010000003">
    <property type="protein sequence ID" value="MBB4885721.1"/>
    <property type="molecule type" value="Genomic_DNA"/>
</dbReference>
<name>A0A7W7L9S0_STRNE</name>
<feature type="compositionally biased region" description="Pro residues" evidence="1">
    <location>
        <begin position="1"/>
        <end position="21"/>
    </location>
</feature>
<evidence type="ECO:0000313" key="3">
    <source>
        <dbReference type="EMBL" id="MBB4885721.1"/>
    </source>
</evidence>
<feature type="transmembrane region" description="Helical" evidence="2">
    <location>
        <begin position="118"/>
        <end position="137"/>
    </location>
</feature>
<accession>A0A7W7L9S0</accession>
<dbReference type="RefSeq" id="WP_184732528.1">
    <property type="nucleotide sequence ID" value="NZ_BMRW01000010.1"/>
</dbReference>
<feature type="region of interest" description="Disordered" evidence="1">
    <location>
        <begin position="1"/>
        <end position="47"/>
    </location>
</feature>
<gene>
    <name evidence="3" type="ORF">FHS38_001750</name>
</gene>
<feature type="transmembrane region" description="Helical" evidence="2">
    <location>
        <begin position="293"/>
        <end position="311"/>
    </location>
</feature>
<protein>
    <submittedName>
        <fullName evidence="3">ABC-type transport system involved in multi-copper enzyme maturation permease subunit</fullName>
    </submittedName>
</protein>
<feature type="compositionally biased region" description="Low complexity" evidence="1">
    <location>
        <begin position="22"/>
        <end position="32"/>
    </location>
</feature>
<proteinExistence type="predicted"/>
<keyword evidence="2" id="KW-1133">Transmembrane helix</keyword>
<comment type="caution">
    <text evidence="3">The sequence shown here is derived from an EMBL/GenBank/DDBJ whole genome shotgun (WGS) entry which is preliminary data.</text>
</comment>
<dbReference type="Proteomes" id="UP000556436">
    <property type="component" value="Unassembled WGS sequence"/>
</dbReference>
<sequence>MTTPQHPAPPQSAPQGPPQGPPQAQAYAQPQPQGQPPHHEQGYWPGTAPAGGYVSPIPMRKATLGDALASEWTKIKSVPSTMWTLGVMVVLVVGIGILIGTIASAVDKELNASALGGGFFGVMLGSICVITLGVLTITSEYGTGMIRTTLTACPNRVRVLTAKAIVFFALTFVITLACTALVGVINTALLGDLALEATGAEWFKATVGVSLYTATLGLLALAVGTLLRHSAGAITTMLGVVLLPVVVAMFMMSDSLSDVREWLFEYSIPSQLAVIAVSDGSGDGDGMTGWDPLWIMLILAGAALAGAYASITKRDA</sequence>
<evidence type="ECO:0000256" key="1">
    <source>
        <dbReference type="SAM" id="MobiDB-lite"/>
    </source>
</evidence>
<feature type="transmembrane region" description="Helical" evidence="2">
    <location>
        <begin position="234"/>
        <end position="253"/>
    </location>
</feature>
<evidence type="ECO:0000313" key="4">
    <source>
        <dbReference type="Proteomes" id="UP000556436"/>
    </source>
</evidence>
<feature type="transmembrane region" description="Helical" evidence="2">
    <location>
        <begin position="209"/>
        <end position="227"/>
    </location>
</feature>
<dbReference type="AlphaFoldDB" id="A0A7W7L9S0"/>
<keyword evidence="2" id="KW-0472">Membrane</keyword>
<reference evidence="3 4" key="1">
    <citation type="submission" date="2020-08" db="EMBL/GenBank/DDBJ databases">
        <title>Genomic Encyclopedia of Type Strains, Phase III (KMG-III): the genomes of soil and plant-associated and newly described type strains.</title>
        <authorList>
            <person name="Whitman W."/>
        </authorList>
    </citation>
    <scope>NUCLEOTIDE SEQUENCE [LARGE SCALE GENOMIC DNA]</scope>
    <source>
        <strain evidence="3 4">CECT 3265</strain>
    </source>
</reference>